<name>A0A080ZK08_PHYNI</name>
<dbReference type="EMBL" id="ANJA01002941">
    <property type="protein sequence ID" value="ETO66969.1"/>
    <property type="molecule type" value="Genomic_DNA"/>
</dbReference>
<dbReference type="AlphaFoldDB" id="A0A080ZK08"/>
<protein>
    <submittedName>
        <fullName evidence="1">Uncharacterized protein</fullName>
    </submittedName>
</protein>
<dbReference type="Proteomes" id="UP000028582">
    <property type="component" value="Unassembled WGS sequence"/>
</dbReference>
<sequence>MPSASVCPQPRKRHLDRVSCTTGRSSWIFWRRRVAKTCQQSIRCTYVSFSSGRDLPSSKHIW</sequence>
<reference evidence="1 2" key="1">
    <citation type="submission" date="2013-11" db="EMBL/GenBank/DDBJ databases">
        <title>The Genome Sequence of Phytophthora parasitica P1976.</title>
        <authorList>
            <consortium name="The Broad Institute Genomics Platform"/>
            <person name="Russ C."/>
            <person name="Tyler B."/>
            <person name="Panabieres F."/>
            <person name="Shan W."/>
            <person name="Tripathy S."/>
            <person name="Grunwald N."/>
            <person name="Machado M."/>
            <person name="Johnson C.S."/>
            <person name="Walker B."/>
            <person name="Young S."/>
            <person name="Zeng Q."/>
            <person name="Gargeya S."/>
            <person name="Fitzgerald M."/>
            <person name="Haas B."/>
            <person name="Abouelleil A."/>
            <person name="Allen A.W."/>
            <person name="Alvarado L."/>
            <person name="Arachchi H.M."/>
            <person name="Berlin A.M."/>
            <person name="Chapman S.B."/>
            <person name="Gainer-Dewar J."/>
            <person name="Goldberg J."/>
            <person name="Griggs A."/>
            <person name="Gujja S."/>
            <person name="Hansen M."/>
            <person name="Howarth C."/>
            <person name="Imamovic A."/>
            <person name="Ireland A."/>
            <person name="Larimer J."/>
            <person name="McCowan C."/>
            <person name="Murphy C."/>
            <person name="Pearson M."/>
            <person name="Poon T.W."/>
            <person name="Priest M."/>
            <person name="Roberts A."/>
            <person name="Saif S."/>
            <person name="Shea T."/>
            <person name="Sisk P."/>
            <person name="Sykes S."/>
            <person name="Wortman J."/>
            <person name="Nusbaum C."/>
            <person name="Birren B."/>
        </authorList>
    </citation>
    <scope>NUCLEOTIDE SEQUENCE [LARGE SCALE GENOMIC DNA]</scope>
    <source>
        <strain evidence="1 2">P1976</strain>
    </source>
</reference>
<evidence type="ECO:0000313" key="2">
    <source>
        <dbReference type="Proteomes" id="UP000028582"/>
    </source>
</evidence>
<evidence type="ECO:0000313" key="1">
    <source>
        <dbReference type="EMBL" id="ETO66969.1"/>
    </source>
</evidence>
<comment type="caution">
    <text evidence="1">The sequence shown here is derived from an EMBL/GenBank/DDBJ whole genome shotgun (WGS) entry which is preliminary data.</text>
</comment>
<gene>
    <name evidence="1" type="ORF">F444_15985</name>
</gene>
<organism evidence="1 2">
    <name type="scientific">Phytophthora nicotianae P1976</name>
    <dbReference type="NCBI Taxonomy" id="1317066"/>
    <lineage>
        <taxon>Eukaryota</taxon>
        <taxon>Sar</taxon>
        <taxon>Stramenopiles</taxon>
        <taxon>Oomycota</taxon>
        <taxon>Peronosporomycetes</taxon>
        <taxon>Peronosporales</taxon>
        <taxon>Peronosporaceae</taxon>
        <taxon>Phytophthora</taxon>
    </lineage>
</organism>
<accession>A0A080ZK08</accession>
<proteinExistence type="predicted"/>